<keyword evidence="7" id="KW-1185">Reference proteome</keyword>
<proteinExistence type="inferred from homology"/>
<dbReference type="Proteomes" id="UP000235220">
    <property type="component" value="Chromosome 15"/>
</dbReference>
<dbReference type="InterPro" id="IPR039618">
    <property type="entry name" value="CLE9-13"/>
</dbReference>
<keyword evidence="6" id="KW-0812">Transmembrane</keyword>
<keyword evidence="4" id="KW-0379">Hydroxylation</keyword>
<dbReference type="PANTHER" id="PTHR34359:SF25">
    <property type="entry name" value="CLAVATA3_ESR (CLE) GENE FAMILY MEMBER MTCLE18"/>
    <property type="match status" value="1"/>
</dbReference>
<organism evidence="7 8">
    <name type="scientific">Juglans regia</name>
    <name type="common">English walnut</name>
    <dbReference type="NCBI Taxonomy" id="51240"/>
    <lineage>
        <taxon>Eukaryota</taxon>
        <taxon>Viridiplantae</taxon>
        <taxon>Streptophyta</taxon>
        <taxon>Embryophyta</taxon>
        <taxon>Tracheophyta</taxon>
        <taxon>Spermatophyta</taxon>
        <taxon>Magnoliopsida</taxon>
        <taxon>eudicotyledons</taxon>
        <taxon>Gunneridae</taxon>
        <taxon>Pentapetalae</taxon>
        <taxon>rosids</taxon>
        <taxon>fabids</taxon>
        <taxon>Fagales</taxon>
        <taxon>Juglandaceae</taxon>
        <taxon>Juglans</taxon>
    </lineage>
</organism>
<accession>A0A6P9EC91</accession>
<dbReference type="KEGG" id="jre:118344738"/>
<gene>
    <name evidence="8" type="primary">LOC118344738</name>
</gene>
<dbReference type="RefSeq" id="XP_035541973.1">
    <property type="nucleotide sequence ID" value="XM_035686080.1"/>
</dbReference>
<keyword evidence="6" id="KW-0472">Membrane</keyword>
<evidence type="ECO:0000313" key="7">
    <source>
        <dbReference type="Proteomes" id="UP000235220"/>
    </source>
</evidence>
<protein>
    <submittedName>
        <fullName evidence="8">CLAVATA3/ESR (CLE)-related protein 12-like</fullName>
    </submittedName>
</protein>
<feature type="compositionally biased region" description="Basic and acidic residues" evidence="5">
    <location>
        <begin position="106"/>
        <end position="116"/>
    </location>
</feature>
<keyword evidence="3" id="KW-0221">Differentiation</keyword>
<keyword evidence="6" id="KW-1133">Transmembrane helix</keyword>
<feature type="region of interest" description="Disordered" evidence="5">
    <location>
        <begin position="71"/>
        <end position="126"/>
    </location>
</feature>
<evidence type="ECO:0000256" key="6">
    <source>
        <dbReference type="SAM" id="Phobius"/>
    </source>
</evidence>
<dbReference type="GeneID" id="118344738"/>
<dbReference type="PANTHER" id="PTHR34359">
    <property type="entry name" value="CLAVATA3/ESR (CLE)-RELATED PROTEIN 10"/>
    <property type="match status" value="1"/>
</dbReference>
<dbReference type="AlphaFoldDB" id="A0A6P9EC91"/>
<sequence length="126" mass="14823">MALKISQIILIILLWLSLLFLLFNEFYNFKSKINEKHTSTTISAYSSTPSHIQPLISRKVLARQFDLSPFVKHHQDQKQQHHRRTERSHENTREHQPEPGDDQGEIDPRYGVEKRRVPTGPNPLHH</sequence>
<evidence type="ECO:0000256" key="3">
    <source>
        <dbReference type="ARBA" id="ARBA00022782"/>
    </source>
</evidence>
<evidence type="ECO:0000256" key="5">
    <source>
        <dbReference type="SAM" id="MobiDB-lite"/>
    </source>
</evidence>
<name>A0A6P9EC91_JUGRE</name>
<evidence type="ECO:0000256" key="2">
    <source>
        <dbReference type="ARBA" id="ARBA00022473"/>
    </source>
</evidence>
<evidence type="ECO:0000256" key="4">
    <source>
        <dbReference type="ARBA" id="ARBA00023278"/>
    </source>
</evidence>
<dbReference type="InParanoid" id="A0A6P9EC91"/>
<evidence type="ECO:0000256" key="1">
    <source>
        <dbReference type="ARBA" id="ARBA00005416"/>
    </source>
</evidence>
<feature type="transmembrane region" description="Helical" evidence="6">
    <location>
        <begin position="6"/>
        <end position="27"/>
    </location>
</feature>
<keyword evidence="2" id="KW-0217">Developmental protein</keyword>
<evidence type="ECO:0000313" key="8">
    <source>
        <dbReference type="RefSeq" id="XP_035541973.1"/>
    </source>
</evidence>
<reference evidence="8" key="1">
    <citation type="submission" date="2025-08" db="UniProtKB">
        <authorList>
            <consortium name="RefSeq"/>
        </authorList>
    </citation>
    <scope>IDENTIFICATION</scope>
    <source>
        <tissue evidence="8">Leaves</tissue>
    </source>
</reference>
<dbReference type="GO" id="GO:0030154">
    <property type="term" value="P:cell differentiation"/>
    <property type="evidence" value="ECO:0007669"/>
    <property type="project" value="UniProtKB-KW"/>
</dbReference>
<dbReference type="OrthoDB" id="753861at2759"/>
<comment type="similarity">
    <text evidence="1">Belongs to the CLV3/ESR signal peptide family.</text>
</comment>
<feature type="compositionally biased region" description="Basic and acidic residues" evidence="5">
    <location>
        <begin position="87"/>
        <end position="98"/>
    </location>
</feature>